<accession>A0A1I7U7W8</accession>
<sequence length="103" mass="11050">MMASNSIVVQKPPSSYMCSFSLYASTVIMAVLQTFLSALLAANRKKKMAAAVYYGAAAVADSAGSTNCTMRKGTQGYEESMKLESKHCVRGVKSCGNIEETIY</sequence>
<keyword evidence="1" id="KW-0812">Transmembrane</keyword>
<evidence type="ECO:0000313" key="2">
    <source>
        <dbReference type="Proteomes" id="UP000095282"/>
    </source>
</evidence>
<dbReference type="WBParaSite" id="Csp11.Scaffold629.g15753.t1">
    <property type="protein sequence ID" value="Csp11.Scaffold629.g15753.t1"/>
    <property type="gene ID" value="Csp11.Scaffold629.g15753"/>
</dbReference>
<keyword evidence="1" id="KW-0472">Membrane</keyword>
<dbReference type="Proteomes" id="UP000095282">
    <property type="component" value="Unplaced"/>
</dbReference>
<feature type="transmembrane region" description="Helical" evidence="1">
    <location>
        <begin position="20"/>
        <end position="42"/>
    </location>
</feature>
<name>A0A1I7U7W8_9PELO</name>
<evidence type="ECO:0000313" key="3">
    <source>
        <dbReference type="WBParaSite" id="Csp11.Scaffold629.g15753.t1"/>
    </source>
</evidence>
<dbReference type="AlphaFoldDB" id="A0A1I7U7W8"/>
<protein>
    <submittedName>
        <fullName evidence="3">CASP-like protein</fullName>
    </submittedName>
</protein>
<proteinExistence type="predicted"/>
<organism evidence="2 3">
    <name type="scientific">Caenorhabditis tropicalis</name>
    <dbReference type="NCBI Taxonomy" id="1561998"/>
    <lineage>
        <taxon>Eukaryota</taxon>
        <taxon>Metazoa</taxon>
        <taxon>Ecdysozoa</taxon>
        <taxon>Nematoda</taxon>
        <taxon>Chromadorea</taxon>
        <taxon>Rhabditida</taxon>
        <taxon>Rhabditina</taxon>
        <taxon>Rhabditomorpha</taxon>
        <taxon>Rhabditoidea</taxon>
        <taxon>Rhabditidae</taxon>
        <taxon>Peloderinae</taxon>
        <taxon>Caenorhabditis</taxon>
    </lineage>
</organism>
<keyword evidence="1" id="KW-1133">Transmembrane helix</keyword>
<keyword evidence="2" id="KW-1185">Reference proteome</keyword>
<evidence type="ECO:0000256" key="1">
    <source>
        <dbReference type="SAM" id="Phobius"/>
    </source>
</evidence>
<reference evidence="3" key="1">
    <citation type="submission" date="2016-11" db="UniProtKB">
        <authorList>
            <consortium name="WormBaseParasite"/>
        </authorList>
    </citation>
    <scope>IDENTIFICATION</scope>
</reference>